<gene>
    <name evidence="4" type="ORF">CAAN4_H15918</name>
</gene>
<evidence type="ECO:0000313" key="5">
    <source>
        <dbReference type="Proteomes" id="UP001497600"/>
    </source>
</evidence>
<keyword evidence="1" id="KW-0853">WD repeat</keyword>
<reference evidence="4 5" key="1">
    <citation type="submission" date="2024-01" db="EMBL/GenBank/DDBJ databases">
        <authorList>
            <consortium name="Genoscope - CEA"/>
            <person name="William W."/>
        </authorList>
    </citation>
    <scope>NUCLEOTIDE SEQUENCE [LARGE SCALE GENOMIC DNA]</scope>
    <source>
        <strain evidence="4 5">29B2s-10</strain>
    </source>
</reference>
<evidence type="ECO:0000313" key="4">
    <source>
        <dbReference type="EMBL" id="CAK7921577.1"/>
    </source>
</evidence>
<evidence type="ECO:0000256" key="3">
    <source>
        <dbReference type="SAM" id="Phobius"/>
    </source>
</evidence>
<organism evidence="4 5">
    <name type="scientific">[Candida] anglica</name>
    <dbReference type="NCBI Taxonomy" id="148631"/>
    <lineage>
        <taxon>Eukaryota</taxon>
        <taxon>Fungi</taxon>
        <taxon>Dikarya</taxon>
        <taxon>Ascomycota</taxon>
        <taxon>Saccharomycotina</taxon>
        <taxon>Pichiomycetes</taxon>
        <taxon>Debaryomycetaceae</taxon>
        <taxon>Kurtzmaniella</taxon>
    </lineage>
</organism>
<proteinExistence type="predicted"/>
<feature type="transmembrane region" description="Helical" evidence="3">
    <location>
        <begin position="338"/>
        <end position="357"/>
    </location>
</feature>
<feature type="region of interest" description="Disordered" evidence="2">
    <location>
        <begin position="841"/>
        <end position="861"/>
    </location>
</feature>
<sequence>MAPTISTSDVRKMYSQMAKTVINFILAHPRSVILVPSIVVFLISYNVIYDFLIKSVNDQLQWLLNGKITYSQTRLPDLIQNLETLDWIHSKYTLTKISLSTTTKDVFTYSLINSIDTFQTQLFERIDPSQGAVVSPLSFWPTPHVDVSGVFSKYDEQVYLGNIMTFINSGDSEQLNTYFLKEISKSNSLITYANSFILYVINTTNSEGTTRLLDFLSEYSDPNLHVEDVISTSNPKSVTDFVRSILYEAKGDHYVHGICSFLVNSSYFRVVSYILFFGYVSLCILNQYKVRSKIGLLIGWFVEVLISSCSALAATSYLSGRSWKSMYAPSTDLATFSYVFVISLISSNNMLTILSYLSGETWYCEGENLLRIRLFKFFLGIDPVEYSTLTTFRRMYPRFSSWCPVSIGICKVIDVIHSILFIPPTTKYLLLNLFELFILRFVLSHVTLIIYQEKLGAYISQKVNDFVLAIAVALVIDHLLQLTYLVSIITVDLKRFEFTDLINTHTVSSSPSSTQTNGDDSTENDTSYRMLPNFLTSTPFQTNTSPNEELFGVNLFSSKLLKLSQDPSLRPKRSSFRHKLGQALLKFKNPLPSIHFFIVTTAIQVALFIGTTFSWSLMVPHGLVGDESGIYDVQVEVIRNEFDMIYYLELLSVLMIIVASAGLTFKFAHSGSGEEVQRSDSIDSEFELEDESTRYFNSIDLFENGHKLDVLKVCTNSSSPFIVTVGLDHKIFIWSPLHKPKAPAPINISAKISDTTANTQIGKEFWPVNHLNISNDGNYTVLIDYRHSLVKCYERKLLQYIWEINLPTEITQGVPKKFKILESFFRRRTVPGYLTRKILQKKKEDKRKSRKRTGSVSSTTSTLLSFNGNYEAPQFVSTSKNDIFGISEGSETSTTSKREEKEQLSKDDFIMILESGLIYAIACSDGSYKTCDIFETIYEADERIGLKLNSVTKLSTPRVTDRIICHVNNCDIIVVSLLNNNFSIKKLKIQQGFYNKGSAMVAPLMRADSFRDTNDFKSICETPQMSIIPETGNSVTPITSGFQLNKAVIVTVEFVGMIVRVRDLGAELIDIQTGVLLKTFCIGHFKPNSFRVSHPEPTYCKFCGCASIQSFSLIYQDQDSDTLIMHTFKIDTKKSKNNICLRVERDPREIRCLGFNAVTEHQHWFDNIERWEMTDINMIIGIRKRAQTVTLPTEDGIPARNRHFSSITEGSGLSSLRLRGNKSKKNTATPELTLDDIWEGFIITANDGNLMNYRIPSKNASELSLSVNKVLCMEKFGYKSVVITFGNFIQVLYLGSDKLIEKDLYYSGANTGIASALPSTDVNVGVNNELLFINKRRMHRERSQRIR</sequence>
<dbReference type="EMBL" id="OZ004260">
    <property type="protein sequence ID" value="CAK7921577.1"/>
    <property type="molecule type" value="Genomic_DNA"/>
</dbReference>
<keyword evidence="3" id="KW-0472">Membrane</keyword>
<evidence type="ECO:0008006" key="6">
    <source>
        <dbReference type="Google" id="ProtNLM"/>
    </source>
</evidence>
<feature type="repeat" description="WD" evidence="1">
    <location>
        <begin position="703"/>
        <end position="735"/>
    </location>
</feature>
<keyword evidence="3" id="KW-1133">Transmembrane helix</keyword>
<feature type="transmembrane region" description="Helical" evidence="3">
    <location>
        <begin position="594"/>
        <end position="615"/>
    </location>
</feature>
<accession>A0ABP0EKY5</accession>
<keyword evidence="3" id="KW-0812">Transmembrane</keyword>
<name>A0ABP0EKY5_9ASCO</name>
<feature type="transmembrane region" description="Helical" evidence="3">
    <location>
        <begin position="428"/>
        <end position="451"/>
    </location>
</feature>
<feature type="transmembrane region" description="Helical" evidence="3">
    <location>
        <begin position="267"/>
        <end position="285"/>
    </location>
</feature>
<keyword evidence="5" id="KW-1185">Reference proteome</keyword>
<dbReference type="PROSITE" id="PS50082">
    <property type="entry name" value="WD_REPEATS_2"/>
    <property type="match status" value="1"/>
</dbReference>
<evidence type="ECO:0000256" key="1">
    <source>
        <dbReference type="PROSITE-ProRule" id="PRU00221"/>
    </source>
</evidence>
<dbReference type="InterPro" id="IPR001680">
    <property type="entry name" value="WD40_rpt"/>
</dbReference>
<feature type="transmembrane region" description="Helical" evidence="3">
    <location>
        <begin position="463"/>
        <end position="489"/>
    </location>
</feature>
<evidence type="ECO:0000256" key="2">
    <source>
        <dbReference type="SAM" id="MobiDB-lite"/>
    </source>
</evidence>
<dbReference type="Proteomes" id="UP001497600">
    <property type="component" value="Chromosome H"/>
</dbReference>
<protein>
    <recommendedName>
        <fullName evidence="6">Sterol regulatory element-binding protein cleavage-activating protein</fullName>
    </recommendedName>
</protein>
<feature type="transmembrane region" description="Helical" evidence="3">
    <location>
        <begin position="297"/>
        <end position="318"/>
    </location>
</feature>
<feature type="transmembrane region" description="Helical" evidence="3">
    <location>
        <begin position="21"/>
        <end position="45"/>
    </location>
</feature>